<comment type="caution">
    <text evidence="1">The sequence shown here is derived from an EMBL/GenBank/DDBJ whole genome shotgun (WGS) entry which is preliminary data.</text>
</comment>
<organism evidence="1">
    <name type="scientific">bioreactor metagenome</name>
    <dbReference type="NCBI Taxonomy" id="1076179"/>
    <lineage>
        <taxon>unclassified sequences</taxon>
        <taxon>metagenomes</taxon>
        <taxon>ecological metagenomes</taxon>
    </lineage>
</organism>
<sequence length="39" mass="3847">MLVAHILLPLGHEAPQGGLHLVGPVQHTADGGAVLGVDG</sequence>
<dbReference type="EMBL" id="VSSQ01124962">
    <property type="protein sequence ID" value="MPN55554.1"/>
    <property type="molecule type" value="Genomic_DNA"/>
</dbReference>
<name>A0A645J500_9ZZZZ</name>
<dbReference type="AlphaFoldDB" id="A0A645J500"/>
<accession>A0A645J500</accession>
<proteinExistence type="predicted"/>
<evidence type="ECO:0000313" key="1">
    <source>
        <dbReference type="EMBL" id="MPN55554.1"/>
    </source>
</evidence>
<protein>
    <submittedName>
        <fullName evidence="1">Uncharacterized protein</fullName>
    </submittedName>
</protein>
<reference evidence="1" key="1">
    <citation type="submission" date="2019-08" db="EMBL/GenBank/DDBJ databases">
        <authorList>
            <person name="Kucharzyk K."/>
            <person name="Murdoch R.W."/>
            <person name="Higgins S."/>
            <person name="Loffler F."/>
        </authorList>
    </citation>
    <scope>NUCLEOTIDE SEQUENCE</scope>
</reference>
<gene>
    <name evidence="1" type="ORF">SDC9_203238</name>
</gene>